<name>A0A031FYJ6_9MICO</name>
<dbReference type="RefSeq" id="WP_036309318.1">
    <property type="nucleotide sequence ID" value="NZ_JFYO01000001.1"/>
</dbReference>
<feature type="transmembrane region" description="Helical" evidence="1">
    <location>
        <begin position="85"/>
        <end position="108"/>
    </location>
</feature>
<keyword evidence="1" id="KW-0472">Membrane</keyword>
<comment type="caution">
    <text evidence="2">The sequence shown here is derived from an EMBL/GenBank/DDBJ whole genome shotgun (WGS) entry which is preliminary data.</text>
</comment>
<dbReference type="OrthoDB" id="3790530at2"/>
<evidence type="ECO:0000313" key="2">
    <source>
        <dbReference type="EMBL" id="EZP29939.1"/>
    </source>
</evidence>
<feature type="transmembrane region" description="Helical" evidence="1">
    <location>
        <begin position="164"/>
        <end position="184"/>
    </location>
</feature>
<proteinExistence type="predicted"/>
<dbReference type="eggNOG" id="ENOG503364P">
    <property type="taxonomic scope" value="Bacteria"/>
</dbReference>
<protein>
    <submittedName>
        <fullName evidence="2">Putative integral membrane protein</fullName>
    </submittedName>
</protein>
<sequence>MRDDFLRPPTTVTERAADGIRILGLLSVLAAFIWSTATDAGILALALPALLVPRLIGSRPGFDVLFGATVTVAAWSNVLDLYRTIAWWDLVVHFVATGVIAAMALLLLRRFDVVASAGTRRSTVILVPTIGLAISAVWEMIEWLGKTFLAPDIFVTYRDTIGDMSIGGLGALLAGVLTAGIPLTRTALVAANRKEEHGRSEEG</sequence>
<dbReference type="PATRIC" id="fig|273677.3.peg.559"/>
<dbReference type="EMBL" id="JFYO01000001">
    <property type="protein sequence ID" value="EZP29939.1"/>
    <property type="molecule type" value="Genomic_DNA"/>
</dbReference>
<accession>A0A031FYJ6</accession>
<feature type="transmembrane region" description="Helical" evidence="1">
    <location>
        <begin position="124"/>
        <end position="144"/>
    </location>
</feature>
<keyword evidence="3" id="KW-1185">Reference proteome</keyword>
<dbReference type="Pfam" id="PF09997">
    <property type="entry name" value="DUF2238"/>
    <property type="match status" value="1"/>
</dbReference>
<dbReference type="InterPro" id="IPR014509">
    <property type="entry name" value="YjdF-like"/>
</dbReference>
<feature type="transmembrane region" description="Helical" evidence="1">
    <location>
        <begin position="20"/>
        <end position="50"/>
    </location>
</feature>
<keyword evidence="1" id="KW-1133">Transmembrane helix</keyword>
<organism evidence="2 3">
    <name type="scientific">Microbacterium oleivorans</name>
    <dbReference type="NCBI Taxonomy" id="273677"/>
    <lineage>
        <taxon>Bacteria</taxon>
        <taxon>Bacillati</taxon>
        <taxon>Actinomycetota</taxon>
        <taxon>Actinomycetes</taxon>
        <taxon>Micrococcales</taxon>
        <taxon>Microbacteriaceae</taxon>
        <taxon>Microbacterium</taxon>
    </lineage>
</organism>
<reference evidence="2 3" key="1">
    <citation type="submission" date="2014-03" db="EMBL/GenBank/DDBJ databases">
        <title>Draft Genome Sequences of 13 Willow Endophytes.</title>
        <authorList>
            <person name="Gan H.Y."/>
            <person name="Gan H.M."/>
            <person name="Savka M.A."/>
            <person name="Hudson A.O."/>
        </authorList>
    </citation>
    <scope>NUCLEOTIDE SEQUENCE [LARGE SCALE GENOMIC DNA]</scope>
    <source>
        <strain evidence="2 3">RIT293</strain>
    </source>
</reference>
<gene>
    <name evidence="2" type="ORF">BW34_00569</name>
</gene>
<dbReference type="AlphaFoldDB" id="A0A031FYJ6"/>
<dbReference type="Proteomes" id="UP000024001">
    <property type="component" value="Unassembled WGS sequence"/>
</dbReference>
<keyword evidence="1" id="KW-0812">Transmembrane</keyword>
<evidence type="ECO:0000256" key="1">
    <source>
        <dbReference type="SAM" id="Phobius"/>
    </source>
</evidence>
<evidence type="ECO:0000313" key="3">
    <source>
        <dbReference type="Proteomes" id="UP000024001"/>
    </source>
</evidence>